<dbReference type="InterPro" id="IPR006680">
    <property type="entry name" value="Amidohydro-rel"/>
</dbReference>
<dbReference type="PANTHER" id="PTHR11113">
    <property type="entry name" value="N-ACETYLGLUCOSAMINE-6-PHOSPHATE DEACETYLASE"/>
    <property type="match status" value="1"/>
</dbReference>
<dbReference type="Proteomes" id="UP000759103">
    <property type="component" value="Unassembled WGS sequence"/>
</dbReference>
<gene>
    <name evidence="7" type="primary">nagA</name>
    <name evidence="7" type="ORF">KZ820_02415</name>
</gene>
<keyword evidence="3 5" id="KW-0378">Hydrolase</keyword>
<dbReference type="Gene3D" id="2.30.40.10">
    <property type="entry name" value="Urease, subunit C, domain 1"/>
    <property type="match status" value="1"/>
</dbReference>
<dbReference type="Pfam" id="PF01979">
    <property type="entry name" value="Amidohydro_1"/>
    <property type="match status" value="1"/>
</dbReference>
<evidence type="ECO:0000313" key="7">
    <source>
        <dbReference type="EMBL" id="MBW6529577.1"/>
    </source>
</evidence>
<evidence type="ECO:0000259" key="6">
    <source>
        <dbReference type="Pfam" id="PF01979"/>
    </source>
</evidence>
<dbReference type="InterPro" id="IPR032466">
    <property type="entry name" value="Metal_Hydrolase"/>
</dbReference>
<evidence type="ECO:0000313" key="8">
    <source>
        <dbReference type="Proteomes" id="UP000759103"/>
    </source>
</evidence>
<dbReference type="RefSeq" id="WP_219747100.1">
    <property type="nucleotide sequence ID" value="NZ_JAHXZN010000001.1"/>
</dbReference>
<dbReference type="Gene3D" id="3.20.20.140">
    <property type="entry name" value="Metal-dependent hydrolases"/>
    <property type="match status" value="1"/>
</dbReference>
<dbReference type="PIRSF" id="PIRSF038994">
    <property type="entry name" value="NagA"/>
    <property type="match status" value="1"/>
</dbReference>
<evidence type="ECO:0000256" key="4">
    <source>
        <dbReference type="ARBA" id="ARBA00023277"/>
    </source>
</evidence>
<reference evidence="7 8" key="1">
    <citation type="submission" date="2021-07" db="EMBL/GenBank/DDBJ databases">
        <title>Sphingomonas sp.</title>
        <authorList>
            <person name="Feng G."/>
            <person name="Li J."/>
            <person name="Pan M."/>
        </authorList>
    </citation>
    <scope>NUCLEOTIDE SEQUENCE [LARGE SCALE GENOMIC DNA]</scope>
    <source>
        <strain evidence="7 8">RRHST34</strain>
    </source>
</reference>
<dbReference type="SUPFAM" id="SSF51338">
    <property type="entry name" value="Composite domain of metallo-dependent hydrolases"/>
    <property type="match status" value="1"/>
</dbReference>
<name>A0ABS7BIW6_9SPHN</name>
<dbReference type="SUPFAM" id="SSF51556">
    <property type="entry name" value="Metallo-dependent hydrolases"/>
    <property type="match status" value="1"/>
</dbReference>
<organism evidence="7 8">
    <name type="scientific">Sphingomonas citri</name>
    <dbReference type="NCBI Taxonomy" id="2862499"/>
    <lineage>
        <taxon>Bacteria</taxon>
        <taxon>Pseudomonadati</taxon>
        <taxon>Pseudomonadota</taxon>
        <taxon>Alphaproteobacteria</taxon>
        <taxon>Sphingomonadales</taxon>
        <taxon>Sphingomonadaceae</taxon>
        <taxon>Sphingomonas</taxon>
    </lineage>
</organism>
<evidence type="ECO:0000256" key="3">
    <source>
        <dbReference type="ARBA" id="ARBA00022801"/>
    </source>
</evidence>
<dbReference type="EC" id="3.5.1.25" evidence="7"/>
<dbReference type="InterPro" id="IPR003764">
    <property type="entry name" value="GlcNAc_6-P_deAcase"/>
</dbReference>
<evidence type="ECO:0000256" key="1">
    <source>
        <dbReference type="ARBA" id="ARBA00010716"/>
    </source>
</evidence>
<dbReference type="PANTHER" id="PTHR11113:SF14">
    <property type="entry name" value="N-ACETYLGLUCOSAMINE-6-PHOSPHATE DEACETYLASE"/>
    <property type="match status" value="1"/>
</dbReference>
<sequence length="389" mass="40159">MTTHSFRNGRIATRDGVLDAATIEVAADGTIAALRAGAEREAVDLAGGWVMPGFIDTQVNGGGGVLFNDTPTVEGIAAIGAAHAPYGTTGFMPTLISDRPAVIARGLDATDEAIEAGVPGVLGTHVEGPVLSLARKGIHDPARFQPLDDELMALLLQPRRGVVMVTLAPERVSAEQIATLARAGVRVCLGHTDADYATATAAFAAGATGVTHLFNAMSPLVHRAPGVVGASLDDQHAWCGIIVDGFHVDDAALRIALRARPVDRFMLVSDAMPCVGAARKDFVLQGKPIHVEDGRCVGADGTLAGSDLDMAGAVRNAVRRLGLAPEIAGALAATSPAAFLGLEAERGALAAGLRADWVRLDADLQPLGTWIGGEERVVLPQQARGEPVT</sequence>
<dbReference type="NCBIfam" id="TIGR00221">
    <property type="entry name" value="nagA"/>
    <property type="match status" value="1"/>
</dbReference>
<proteinExistence type="inferred from homology"/>
<comment type="similarity">
    <text evidence="1 5">Belongs to the metallo-dependent hydrolases superfamily. NagA family.</text>
</comment>
<dbReference type="EMBL" id="JAHXZN010000001">
    <property type="protein sequence ID" value="MBW6529577.1"/>
    <property type="molecule type" value="Genomic_DNA"/>
</dbReference>
<keyword evidence="4 5" id="KW-0119">Carbohydrate metabolism</keyword>
<dbReference type="GO" id="GO:0008448">
    <property type="term" value="F:N-acetylglucosamine-6-phosphate deacetylase activity"/>
    <property type="evidence" value="ECO:0007669"/>
    <property type="project" value="UniProtKB-EC"/>
</dbReference>
<evidence type="ECO:0000256" key="5">
    <source>
        <dbReference type="PIRNR" id="PIRNR038994"/>
    </source>
</evidence>
<keyword evidence="2" id="KW-0479">Metal-binding</keyword>
<feature type="domain" description="Amidohydrolase-related" evidence="6">
    <location>
        <begin position="49"/>
        <end position="371"/>
    </location>
</feature>
<protein>
    <submittedName>
        <fullName evidence="7">N-acetylglucosamine-6-phosphate deacetylase</fullName>
        <ecNumber evidence="7">3.5.1.25</ecNumber>
    </submittedName>
</protein>
<evidence type="ECO:0000256" key="2">
    <source>
        <dbReference type="ARBA" id="ARBA00022723"/>
    </source>
</evidence>
<accession>A0ABS7BIW6</accession>
<keyword evidence="8" id="KW-1185">Reference proteome</keyword>
<comment type="caution">
    <text evidence="7">The sequence shown here is derived from an EMBL/GenBank/DDBJ whole genome shotgun (WGS) entry which is preliminary data.</text>
</comment>
<dbReference type="InterPro" id="IPR011059">
    <property type="entry name" value="Metal-dep_hydrolase_composite"/>
</dbReference>